<organism evidence="2 3">
    <name type="scientific">Camelliibacillus cellulosilyticus</name>
    <dbReference type="NCBI Taxonomy" id="2174486"/>
    <lineage>
        <taxon>Bacteria</taxon>
        <taxon>Bacillati</taxon>
        <taxon>Bacillota</taxon>
        <taxon>Bacilli</taxon>
        <taxon>Bacillales</taxon>
        <taxon>Sporolactobacillaceae</taxon>
        <taxon>Camelliibacillus</taxon>
    </lineage>
</organism>
<gene>
    <name evidence="2" type="ORF">ACFO4N_05630</name>
</gene>
<name>A0ABV9GM00_9BACL</name>
<comment type="caution">
    <text evidence="2">The sequence shown here is derived from an EMBL/GenBank/DDBJ whole genome shotgun (WGS) entry which is preliminary data.</text>
</comment>
<evidence type="ECO:0000313" key="3">
    <source>
        <dbReference type="Proteomes" id="UP001596022"/>
    </source>
</evidence>
<dbReference type="Proteomes" id="UP001596022">
    <property type="component" value="Unassembled WGS sequence"/>
</dbReference>
<dbReference type="RefSeq" id="WP_376845207.1">
    <property type="nucleotide sequence ID" value="NZ_JBHSFW010000001.1"/>
</dbReference>
<evidence type="ECO:0008006" key="4">
    <source>
        <dbReference type="Google" id="ProtNLM"/>
    </source>
</evidence>
<reference evidence="3" key="1">
    <citation type="journal article" date="2019" name="Int. J. Syst. Evol. Microbiol.">
        <title>The Global Catalogue of Microorganisms (GCM) 10K type strain sequencing project: providing services to taxonomists for standard genome sequencing and annotation.</title>
        <authorList>
            <consortium name="The Broad Institute Genomics Platform"/>
            <consortium name="The Broad Institute Genome Sequencing Center for Infectious Disease"/>
            <person name="Wu L."/>
            <person name="Ma J."/>
        </authorList>
    </citation>
    <scope>NUCLEOTIDE SEQUENCE [LARGE SCALE GENOMIC DNA]</scope>
    <source>
        <strain evidence="3">CGMCC 1.16306</strain>
    </source>
</reference>
<keyword evidence="1" id="KW-1133">Transmembrane helix</keyword>
<feature type="transmembrane region" description="Helical" evidence="1">
    <location>
        <begin position="6"/>
        <end position="24"/>
    </location>
</feature>
<proteinExistence type="predicted"/>
<keyword evidence="3" id="KW-1185">Reference proteome</keyword>
<protein>
    <recommendedName>
        <fullName evidence="4">DUF2550 family protein</fullName>
    </recommendedName>
</protein>
<keyword evidence="1" id="KW-0472">Membrane</keyword>
<keyword evidence="1" id="KW-0812">Transmembrane</keyword>
<dbReference type="EMBL" id="JBHSFW010000001">
    <property type="protein sequence ID" value="MFC4618207.1"/>
    <property type="molecule type" value="Genomic_DNA"/>
</dbReference>
<accession>A0ABV9GM00</accession>
<sequence>MDLILFIFIGLAVGCLGYSAFFYIRRSRWNASTSPAWVVHEEGDRLAIVYRNVAFTADLKFGVRGEGSERRFVVTAIHIRLDGEPNALLGWKKKDLYHMEKNLYTQYPYGEITWDEPMKMILKEEA</sequence>
<evidence type="ECO:0000256" key="1">
    <source>
        <dbReference type="SAM" id="Phobius"/>
    </source>
</evidence>
<evidence type="ECO:0000313" key="2">
    <source>
        <dbReference type="EMBL" id="MFC4618207.1"/>
    </source>
</evidence>